<dbReference type="Proteomes" id="UP001600165">
    <property type="component" value="Unassembled WGS sequence"/>
</dbReference>
<dbReference type="Pfam" id="PF00685">
    <property type="entry name" value="Sulfotransfer_1"/>
    <property type="match status" value="1"/>
</dbReference>
<evidence type="ECO:0000256" key="1">
    <source>
        <dbReference type="ARBA" id="ARBA00022679"/>
    </source>
</evidence>
<keyword evidence="5" id="KW-1185">Reference proteome</keyword>
<comment type="caution">
    <text evidence="4">The sequence shown here is derived from an EMBL/GenBank/DDBJ whole genome shotgun (WGS) entry which is preliminary data.</text>
</comment>
<dbReference type="InterPro" id="IPR037359">
    <property type="entry name" value="NST/OST"/>
</dbReference>
<keyword evidence="2" id="KW-0325">Glycoprotein</keyword>
<dbReference type="SUPFAM" id="SSF52540">
    <property type="entry name" value="P-loop containing nucleoside triphosphate hydrolases"/>
    <property type="match status" value="1"/>
</dbReference>
<dbReference type="PANTHER" id="PTHR10605:SF56">
    <property type="entry name" value="BIFUNCTIONAL HEPARAN SULFATE N-DEACETYLASE_N-SULFOTRANSFERASE"/>
    <property type="match status" value="1"/>
</dbReference>
<name>A0ABW6IM62_9CYAN</name>
<evidence type="ECO:0000256" key="2">
    <source>
        <dbReference type="ARBA" id="ARBA00023180"/>
    </source>
</evidence>
<evidence type="ECO:0000313" key="4">
    <source>
        <dbReference type="EMBL" id="MFE4108655.1"/>
    </source>
</evidence>
<evidence type="ECO:0000313" key="5">
    <source>
        <dbReference type="Proteomes" id="UP001600165"/>
    </source>
</evidence>
<gene>
    <name evidence="4" type="ORF">ACFVKH_20460</name>
</gene>
<dbReference type="InterPro" id="IPR000863">
    <property type="entry name" value="Sulfotransferase_dom"/>
</dbReference>
<reference evidence="4 5" key="1">
    <citation type="submission" date="2024-10" db="EMBL/GenBank/DDBJ databases">
        <authorList>
            <person name="Ratan Roy A."/>
            <person name="Morales Sandoval P.H."/>
            <person name="De Los Santos Villalobos S."/>
            <person name="Chakraborty S."/>
            <person name="Mukherjee J."/>
        </authorList>
    </citation>
    <scope>NUCLEOTIDE SEQUENCE [LARGE SCALE GENOMIC DNA]</scope>
    <source>
        <strain evidence="4 5">S1</strain>
    </source>
</reference>
<dbReference type="Gene3D" id="3.40.50.300">
    <property type="entry name" value="P-loop containing nucleotide triphosphate hydrolases"/>
    <property type="match status" value="1"/>
</dbReference>
<feature type="domain" description="Sulfotransferase" evidence="3">
    <location>
        <begin position="11"/>
        <end position="183"/>
    </location>
</feature>
<protein>
    <submittedName>
        <fullName evidence="4">Sulfotransferase domain-containing protein</fullName>
    </submittedName>
</protein>
<sequence length="276" mass="32386">MTHPIPENAYVMIIGAMKCGTSSLYSYLKKHPEICPASTKEPEFFSENQKHGVAIENYSDLWNFDHTVHKYALEASTGYTKYPTEPNVAQNIFNYGIKPKFIYIIRNPFERIASHFNYMRRDESWLANIDSPFVIHTSNYFLQLEQYTQYFPLEDILVLDFDDLKKQPQQVLQTTYAFLQLSSSYFPPAYEVKNSTPVESKIEWSLRRLKLRPWLKQLPEPIKQAGKRLLQRTPPVERRVLTETEKAFIYRELQASMVRLQQVYGFDVGKWGFDAA</sequence>
<keyword evidence="1" id="KW-0808">Transferase</keyword>
<dbReference type="EMBL" id="JBHZOL010000123">
    <property type="protein sequence ID" value="MFE4108655.1"/>
    <property type="molecule type" value="Genomic_DNA"/>
</dbReference>
<accession>A0ABW6IM62</accession>
<dbReference type="InterPro" id="IPR027417">
    <property type="entry name" value="P-loop_NTPase"/>
</dbReference>
<organism evidence="4 5">
    <name type="scientific">Almyronema epifaneia S1</name>
    <dbReference type="NCBI Taxonomy" id="2991925"/>
    <lineage>
        <taxon>Bacteria</taxon>
        <taxon>Bacillati</taxon>
        <taxon>Cyanobacteriota</taxon>
        <taxon>Cyanophyceae</taxon>
        <taxon>Nodosilineales</taxon>
        <taxon>Nodosilineaceae</taxon>
        <taxon>Almyronema</taxon>
        <taxon>Almyronema epifaneia</taxon>
    </lineage>
</organism>
<proteinExistence type="predicted"/>
<evidence type="ECO:0000259" key="3">
    <source>
        <dbReference type="Pfam" id="PF00685"/>
    </source>
</evidence>
<dbReference type="PANTHER" id="PTHR10605">
    <property type="entry name" value="HEPARAN SULFATE SULFOTRANSFERASE"/>
    <property type="match status" value="1"/>
</dbReference>
<dbReference type="RefSeq" id="WP_377968274.1">
    <property type="nucleotide sequence ID" value="NZ_JBHZOL010000123.1"/>
</dbReference>